<comment type="caution">
    <text evidence="1">The sequence shown here is derived from an EMBL/GenBank/DDBJ whole genome shotgun (WGS) entry which is preliminary data.</text>
</comment>
<evidence type="ECO:0000313" key="1">
    <source>
        <dbReference type="EMBL" id="MBB4012235.1"/>
    </source>
</evidence>
<dbReference type="EMBL" id="JACIET010000001">
    <property type="protein sequence ID" value="MBB4012235.1"/>
    <property type="molecule type" value="Genomic_DNA"/>
</dbReference>
<protein>
    <submittedName>
        <fullName evidence="1">Glycosyltransferase involved in cell wall biosynthesis</fullName>
    </submittedName>
</protein>
<dbReference type="RefSeq" id="WP_183633955.1">
    <property type="nucleotide sequence ID" value="NZ_BAABLE010000011.1"/>
</dbReference>
<dbReference type="GO" id="GO:0016740">
    <property type="term" value="F:transferase activity"/>
    <property type="evidence" value="ECO:0007669"/>
    <property type="project" value="UniProtKB-KW"/>
</dbReference>
<name>A0A840BGC8_9RHOO</name>
<reference evidence="1 2" key="1">
    <citation type="submission" date="2020-08" db="EMBL/GenBank/DDBJ databases">
        <title>Genomic Encyclopedia of Type Strains, Phase IV (KMG-IV): sequencing the most valuable type-strain genomes for metagenomic binning, comparative biology and taxonomic classification.</title>
        <authorList>
            <person name="Goeker M."/>
        </authorList>
    </citation>
    <scope>NUCLEOTIDE SEQUENCE [LARGE SCALE GENOMIC DNA]</scope>
    <source>
        <strain evidence="1 2">DSM 106739</strain>
    </source>
</reference>
<dbReference type="Gene3D" id="3.40.50.2000">
    <property type="entry name" value="Glycogen Phosphorylase B"/>
    <property type="match status" value="1"/>
</dbReference>
<dbReference type="SUPFAM" id="SSF53756">
    <property type="entry name" value="UDP-Glycosyltransferase/glycogen phosphorylase"/>
    <property type="match status" value="1"/>
</dbReference>
<evidence type="ECO:0000313" key="2">
    <source>
        <dbReference type="Proteomes" id="UP000561045"/>
    </source>
</evidence>
<organism evidence="1 2">
    <name type="scientific">Niveibacterium umoris</name>
    <dbReference type="NCBI Taxonomy" id="1193620"/>
    <lineage>
        <taxon>Bacteria</taxon>
        <taxon>Pseudomonadati</taxon>
        <taxon>Pseudomonadota</taxon>
        <taxon>Betaproteobacteria</taxon>
        <taxon>Rhodocyclales</taxon>
        <taxon>Rhodocyclaceae</taxon>
        <taxon>Niveibacterium</taxon>
    </lineage>
</organism>
<accession>A0A840BGC8</accession>
<sequence length="530" mass="57877">MTERFICQIDHLACHEKGLFCFGWALDPVARLSQVHLVLHFPDGSCQRVKATMGKPREDVALAFPGNPNAANSGFMMIAGWNRQPPERAELVFASGDGQTWRSSLALPARDPEAAKARVHGAYLLRRVWGLARSGRFATLWKKALHYYRGSARLEAPDQIALANCVAGRNARLVIDHSMGGGANLFRERVVADWIAQGDVVVLLSFRVSEMTPFVEIRDASGVILVQALKAFDSLRGALLGARLAEIFLNCAVSFPDPDSLRDFVAGLKAATDARLIIAIHEYFYVCPSHFLLDEDGRYCDIPGPDRCSSCLSKQEEGFVSLTGERSVVAWRQRWAALLTLADEVRCFSESSIRLMKRAFAGVEMRAQLSPHYVVPLRPVARPKPDQTAVVVGIIGTISVHKGAQVVADLAAAIERRKAPVRIVIIGSVDANCPAGVVTETGPYDQDELPDIVERHGIGIALLPSICPETFSFVAHEILSMQLPLMSFDLGAQADLVKACSRGRIARHQDGDGLLGEILEFAHILSLSGK</sequence>
<proteinExistence type="predicted"/>
<dbReference type="AlphaFoldDB" id="A0A840BGC8"/>
<keyword evidence="1" id="KW-0808">Transferase</keyword>
<dbReference type="Proteomes" id="UP000561045">
    <property type="component" value="Unassembled WGS sequence"/>
</dbReference>
<gene>
    <name evidence="1" type="ORF">GGR36_001543</name>
</gene>
<keyword evidence="2" id="KW-1185">Reference proteome</keyword>